<evidence type="ECO:0000313" key="3">
    <source>
        <dbReference type="Proteomes" id="UP001165060"/>
    </source>
</evidence>
<keyword evidence="1" id="KW-0812">Transmembrane</keyword>
<gene>
    <name evidence="2" type="ORF">TeGR_g2498</name>
</gene>
<keyword evidence="1" id="KW-1133">Transmembrane helix</keyword>
<dbReference type="Proteomes" id="UP001165060">
    <property type="component" value="Unassembled WGS sequence"/>
</dbReference>
<feature type="transmembrane region" description="Helical" evidence="1">
    <location>
        <begin position="51"/>
        <end position="72"/>
    </location>
</feature>
<proteinExistence type="predicted"/>
<evidence type="ECO:0000256" key="1">
    <source>
        <dbReference type="SAM" id="Phobius"/>
    </source>
</evidence>
<keyword evidence="3" id="KW-1185">Reference proteome</keyword>
<dbReference type="EMBL" id="BRYB01003515">
    <property type="protein sequence ID" value="GMI38081.1"/>
    <property type="molecule type" value="Genomic_DNA"/>
</dbReference>
<accession>A0ABQ6N2H3</accession>
<feature type="transmembrane region" description="Helical" evidence="1">
    <location>
        <begin position="235"/>
        <end position="255"/>
    </location>
</feature>
<comment type="caution">
    <text evidence="2">The sequence shown here is derived from an EMBL/GenBank/DDBJ whole genome shotgun (WGS) entry which is preliminary data.</text>
</comment>
<feature type="transmembrane region" description="Helical" evidence="1">
    <location>
        <begin position="205"/>
        <end position="229"/>
    </location>
</feature>
<sequence length="256" mass="28074">MIGRVAQRLLESVSWGLKGRLYLGAGMSVLDLASDVNMIRLYLMSAKQAKFGYALLAMVATNIGLQLLITFLQNRKFPLVHQLRNLAYVLVGVKPVVDAARVTRGDTEDARALLAPDVELAVVKMMELFAEAIPGCVLQVLGYMTLTSQASRVKYSALASIAISAGTTGFISATISYDYDVNPAKRKLTPSFYGYIRDRSKYRALTFLTLSLNASLLLLIRSFSAALLIQVDSTAFIWCVRLASGVVFICFLTRVL</sequence>
<reference evidence="2 3" key="1">
    <citation type="journal article" date="2023" name="Commun. Biol.">
        <title>Genome analysis of Parmales, the sister group of diatoms, reveals the evolutionary specialization of diatoms from phago-mixotrophs to photoautotrophs.</title>
        <authorList>
            <person name="Ban H."/>
            <person name="Sato S."/>
            <person name="Yoshikawa S."/>
            <person name="Yamada K."/>
            <person name="Nakamura Y."/>
            <person name="Ichinomiya M."/>
            <person name="Sato N."/>
            <person name="Blanc-Mathieu R."/>
            <person name="Endo H."/>
            <person name="Kuwata A."/>
            <person name="Ogata H."/>
        </authorList>
    </citation>
    <scope>NUCLEOTIDE SEQUENCE [LARGE SCALE GENOMIC DNA]</scope>
</reference>
<protein>
    <submittedName>
        <fullName evidence="2">Uncharacterized protein</fullName>
    </submittedName>
</protein>
<name>A0ABQ6N2H3_9STRA</name>
<evidence type="ECO:0000313" key="2">
    <source>
        <dbReference type="EMBL" id="GMI38081.1"/>
    </source>
</evidence>
<keyword evidence="1" id="KW-0472">Membrane</keyword>
<organism evidence="2 3">
    <name type="scientific">Tetraparma gracilis</name>
    <dbReference type="NCBI Taxonomy" id="2962635"/>
    <lineage>
        <taxon>Eukaryota</taxon>
        <taxon>Sar</taxon>
        <taxon>Stramenopiles</taxon>
        <taxon>Ochrophyta</taxon>
        <taxon>Bolidophyceae</taxon>
        <taxon>Parmales</taxon>
        <taxon>Triparmaceae</taxon>
        <taxon>Tetraparma</taxon>
    </lineage>
</organism>